<dbReference type="Pfam" id="PF03069">
    <property type="entry name" value="FmdA_AmdA"/>
    <property type="match status" value="2"/>
</dbReference>
<dbReference type="STRING" id="563192.HMPREF0179_03405"/>
<dbReference type="InterPro" id="IPR004304">
    <property type="entry name" value="FmdA_AmdA"/>
</dbReference>
<dbReference type="Gene3D" id="3.10.28.20">
    <property type="entry name" value="Acetamidase/Formamidase-like domains"/>
    <property type="match status" value="1"/>
</dbReference>
<dbReference type="PANTHER" id="PTHR31891">
    <property type="entry name" value="FORMAMIDASE C869.04-RELATED"/>
    <property type="match status" value="1"/>
</dbReference>
<sequence length="295" mass="31533">MTELTQYVYAFDKANEPIARAKDGDEFSFRTLDCYSGQVCTEEDIVGESFNFSRTNPATGPLYVEGAMPGDVLVVDVLSVEVADKGAVTTIPNIGPLYDRCVDRTRILPVKDGKTELGGLSIPINPMIGVMGVAPAGEPIACGYAGKHGGNMDSKKLTAGSRVYLPVQVEGALLQMGDIHAVMGDCELCGTGLEIGGVITVRVSVLKGRKLDWPVIETADAWHVVSARKDYTSALIDASAQMQELVCAAYGLDPTDAYLYLSLEGDVCINQGCQPCPVEIVLRISVPKRSDKPLL</sequence>
<evidence type="ECO:0008006" key="3">
    <source>
        <dbReference type="Google" id="ProtNLM"/>
    </source>
</evidence>
<accession>E5YB32</accession>
<dbReference type="Proteomes" id="UP000006034">
    <property type="component" value="Unassembled WGS sequence"/>
</dbReference>
<dbReference type="Gene3D" id="2.40.10.120">
    <property type="match status" value="1"/>
</dbReference>
<evidence type="ECO:0000313" key="2">
    <source>
        <dbReference type="Proteomes" id="UP000006034"/>
    </source>
</evidence>
<comment type="caution">
    <text evidence="1">The sequence shown here is derived from an EMBL/GenBank/DDBJ whole genome shotgun (WGS) entry which is preliminary data.</text>
</comment>
<dbReference type="OrthoDB" id="9785236at2"/>
<dbReference type="GeneID" id="78085046"/>
<dbReference type="AlphaFoldDB" id="E5YB32"/>
<dbReference type="RefSeq" id="WP_005030202.1">
    <property type="nucleotide sequence ID" value="NZ_KE150238.1"/>
</dbReference>
<dbReference type="GO" id="GO:0016811">
    <property type="term" value="F:hydrolase activity, acting on carbon-nitrogen (but not peptide) bonds, in linear amides"/>
    <property type="evidence" value="ECO:0007669"/>
    <property type="project" value="InterPro"/>
</dbReference>
<dbReference type="eggNOG" id="COG2421">
    <property type="taxonomic scope" value="Bacteria"/>
</dbReference>
<organism evidence="1 2">
    <name type="scientific">Bilophila wadsworthia (strain 3_1_6)</name>
    <dbReference type="NCBI Taxonomy" id="563192"/>
    <lineage>
        <taxon>Bacteria</taxon>
        <taxon>Pseudomonadati</taxon>
        <taxon>Thermodesulfobacteriota</taxon>
        <taxon>Desulfovibrionia</taxon>
        <taxon>Desulfovibrionales</taxon>
        <taxon>Desulfovibrionaceae</taxon>
        <taxon>Bilophila</taxon>
    </lineage>
</organism>
<gene>
    <name evidence="1" type="ORF">HMPREF0179_03405</name>
</gene>
<evidence type="ECO:0000313" key="1">
    <source>
        <dbReference type="EMBL" id="EFV42791.1"/>
    </source>
</evidence>
<dbReference type="PANTHER" id="PTHR31891:SF1">
    <property type="entry name" value="FORMAMIDASE C869.04-RELATED"/>
    <property type="match status" value="1"/>
</dbReference>
<keyword evidence="2" id="KW-1185">Reference proteome</keyword>
<name>E5YB32_BILW3</name>
<dbReference type="EMBL" id="ADCP02000001">
    <property type="protein sequence ID" value="EFV42791.1"/>
    <property type="molecule type" value="Genomic_DNA"/>
</dbReference>
<dbReference type="SUPFAM" id="SSF141130">
    <property type="entry name" value="Acetamidase/Formamidase-like"/>
    <property type="match status" value="1"/>
</dbReference>
<dbReference type="Gene3D" id="2.60.120.580">
    <property type="entry name" value="Acetamidase/Formamidase-like domains"/>
    <property type="match status" value="1"/>
</dbReference>
<protein>
    <recommendedName>
        <fullName evidence="3">Formamidase</fullName>
    </recommendedName>
</protein>
<reference evidence="1 2" key="1">
    <citation type="submission" date="2010-10" db="EMBL/GenBank/DDBJ databases">
        <authorList>
            <consortium name="The Broad Institute Genome Sequencing Platform"/>
            <person name="Ward D."/>
            <person name="Earl A."/>
            <person name="Feldgarden M."/>
            <person name="Young S.K."/>
            <person name="Gargeya S."/>
            <person name="Zeng Q."/>
            <person name="Alvarado L."/>
            <person name="Berlin A."/>
            <person name="Bochicchio J."/>
            <person name="Chapman S.B."/>
            <person name="Chen Z."/>
            <person name="Freedman E."/>
            <person name="Gellesch M."/>
            <person name="Goldberg J."/>
            <person name="Griggs A."/>
            <person name="Gujja S."/>
            <person name="Heilman E."/>
            <person name="Heiman D."/>
            <person name="Howarth C."/>
            <person name="Mehta T."/>
            <person name="Neiman D."/>
            <person name="Pearson M."/>
            <person name="Roberts A."/>
            <person name="Saif S."/>
            <person name="Shea T."/>
            <person name="Shenoy N."/>
            <person name="Sisk P."/>
            <person name="Stolte C."/>
            <person name="Sykes S."/>
            <person name="White J."/>
            <person name="Yandava C."/>
            <person name="Allen-Vercoe E."/>
            <person name="Sibley C."/>
            <person name="Ambrose C.E."/>
            <person name="Strauss J."/>
            <person name="Daigneault M."/>
            <person name="Haas B."/>
            <person name="Nusbaum C."/>
            <person name="Birren B."/>
        </authorList>
    </citation>
    <scope>NUCLEOTIDE SEQUENCE [LARGE SCALE GENOMIC DNA]</scope>
    <source>
        <strain evidence="1 2">3_1_6</strain>
    </source>
</reference>
<proteinExistence type="predicted"/>
<reference evidence="1 2" key="2">
    <citation type="submission" date="2013-04" db="EMBL/GenBank/DDBJ databases">
        <title>The Genome Sequence of Bilophila wadsworthia 3_1_6.</title>
        <authorList>
            <consortium name="The Broad Institute Genomics Platform"/>
            <person name="Earl A."/>
            <person name="Ward D."/>
            <person name="Feldgarden M."/>
            <person name="Gevers D."/>
            <person name="Sibley C."/>
            <person name="Strauss J."/>
            <person name="Allen-Vercoe E."/>
            <person name="Walker B."/>
            <person name="Young S."/>
            <person name="Zeng Q."/>
            <person name="Gargeya S."/>
            <person name="Fitzgerald M."/>
            <person name="Haas B."/>
            <person name="Abouelleil A."/>
            <person name="Allen A.W."/>
            <person name="Alvarado L."/>
            <person name="Arachchi H.M."/>
            <person name="Berlin A.M."/>
            <person name="Chapman S.B."/>
            <person name="Gainer-Dewar J."/>
            <person name="Goldberg J."/>
            <person name="Griggs A."/>
            <person name="Gujja S."/>
            <person name="Hansen M."/>
            <person name="Howarth C."/>
            <person name="Imamovic A."/>
            <person name="Ireland A."/>
            <person name="Larimer J."/>
            <person name="McCowan C."/>
            <person name="Murphy C."/>
            <person name="Pearson M."/>
            <person name="Poon T.W."/>
            <person name="Priest M."/>
            <person name="Roberts A."/>
            <person name="Saif S."/>
            <person name="Shea T."/>
            <person name="Sisk P."/>
            <person name="Sykes S."/>
            <person name="Wortman J."/>
            <person name="Nusbaum C."/>
            <person name="Birren B."/>
        </authorList>
    </citation>
    <scope>NUCLEOTIDE SEQUENCE [LARGE SCALE GENOMIC DNA]</scope>
    <source>
        <strain evidence="1 2">3_1_6</strain>
    </source>
</reference>
<dbReference type="HOGENOM" id="CLU_032013_1_0_7"/>